<evidence type="ECO:0000313" key="4">
    <source>
        <dbReference type="EMBL" id="ABD40405.1"/>
    </source>
</evidence>
<feature type="domain" description="Nitroreductase" evidence="3">
    <location>
        <begin position="11"/>
        <end position="66"/>
    </location>
</feature>
<dbReference type="PANTHER" id="PTHR43673">
    <property type="entry name" value="NAD(P)H NITROREDUCTASE YDGI-RELATED"/>
    <property type="match status" value="1"/>
</dbReference>
<proteinExistence type="inferred from homology"/>
<protein>
    <submittedName>
        <fullName evidence="4">Nitroreductase</fullName>
    </submittedName>
</protein>
<accession>Q2FLC2</accession>
<dbReference type="EMBL" id="CP000254">
    <property type="protein sequence ID" value="ABD40405.1"/>
    <property type="molecule type" value="Genomic_DNA"/>
</dbReference>
<keyword evidence="2" id="KW-0560">Oxidoreductase</keyword>
<name>Q2FLC2_METHJ</name>
<dbReference type="HOGENOM" id="CLU_070764_7_1_2"/>
<dbReference type="AlphaFoldDB" id="Q2FLC2"/>
<dbReference type="InParanoid" id="Q2FLC2"/>
<reference evidence="5" key="1">
    <citation type="journal article" date="2016" name="Stand. Genomic Sci.">
        <title>Complete genome sequence of Methanospirillum hungatei type strain JF1.</title>
        <authorList>
            <person name="Gunsalus R.P."/>
            <person name="Cook L.E."/>
            <person name="Crable B."/>
            <person name="Rohlin L."/>
            <person name="McDonald E."/>
            <person name="Mouttaki H."/>
            <person name="Sieber J.R."/>
            <person name="Poweleit N."/>
            <person name="Zhou H."/>
            <person name="Lapidus A.L."/>
            <person name="Daligault H.E."/>
            <person name="Land M."/>
            <person name="Gilna P."/>
            <person name="Ivanova N."/>
            <person name="Kyrpides N."/>
            <person name="Culley D.E."/>
            <person name="McInerney M.J."/>
        </authorList>
    </citation>
    <scope>NUCLEOTIDE SEQUENCE [LARGE SCALE GENOMIC DNA]</scope>
    <source>
        <strain evidence="5">ATCC 27890 / DSM 864 / NBRC 100397 / JF-1</strain>
    </source>
</reference>
<evidence type="ECO:0000313" key="5">
    <source>
        <dbReference type="Proteomes" id="UP000001941"/>
    </source>
</evidence>
<keyword evidence="5" id="KW-1185">Reference proteome</keyword>
<feature type="domain" description="Nitroreductase" evidence="3">
    <location>
        <begin position="72"/>
        <end position="147"/>
    </location>
</feature>
<gene>
    <name evidence="4" type="ordered locus">Mhun_0649</name>
</gene>
<dbReference type="Gene3D" id="3.40.109.10">
    <property type="entry name" value="NADH Oxidase"/>
    <property type="match status" value="1"/>
</dbReference>
<evidence type="ECO:0000256" key="2">
    <source>
        <dbReference type="ARBA" id="ARBA00023002"/>
    </source>
</evidence>
<sequence>MNTMNLGVTIIKSRRSVRSYIDKPLSDEIIKETLECGRLAPTAMNLQPWLLGVVTDRDLLKKIADFTDHGKFIAEAAACFVICGDKNAKYYLEDCCAATMNMITCLQSYGVGTCWVAGDKKEYGADICKLLEIPEPYSLTSLIPAGYPKEVKVPSKKPGKEIFFTNRWSPEEK</sequence>
<dbReference type="KEGG" id="mhu:Mhun_0649"/>
<dbReference type="Proteomes" id="UP000001941">
    <property type="component" value="Chromosome"/>
</dbReference>
<dbReference type="InterPro" id="IPR029479">
    <property type="entry name" value="Nitroreductase"/>
</dbReference>
<dbReference type="PANTHER" id="PTHR43673:SF10">
    <property type="entry name" value="NADH DEHYDROGENASE_NAD(P)H NITROREDUCTASE XCC3605-RELATED"/>
    <property type="match status" value="1"/>
</dbReference>
<dbReference type="STRING" id="323259.Mhun_0649"/>
<dbReference type="InterPro" id="IPR000415">
    <property type="entry name" value="Nitroreductase-like"/>
</dbReference>
<evidence type="ECO:0000259" key="3">
    <source>
        <dbReference type="Pfam" id="PF00881"/>
    </source>
</evidence>
<dbReference type="Pfam" id="PF00881">
    <property type="entry name" value="Nitroreductase"/>
    <property type="match status" value="2"/>
</dbReference>
<comment type="similarity">
    <text evidence="1">Belongs to the nitroreductase family.</text>
</comment>
<dbReference type="EnsemblBacteria" id="ABD40405">
    <property type="protein sequence ID" value="ABD40405"/>
    <property type="gene ID" value="Mhun_0649"/>
</dbReference>
<dbReference type="GO" id="GO:0016491">
    <property type="term" value="F:oxidoreductase activity"/>
    <property type="evidence" value="ECO:0007669"/>
    <property type="project" value="UniProtKB-KW"/>
</dbReference>
<organism evidence="4 5">
    <name type="scientific">Methanospirillum hungatei JF-1 (strain ATCC 27890 / DSM 864 / NBRC 100397 / JF-1)</name>
    <dbReference type="NCBI Taxonomy" id="323259"/>
    <lineage>
        <taxon>Archaea</taxon>
        <taxon>Methanobacteriati</taxon>
        <taxon>Methanobacteriota</taxon>
        <taxon>Stenosarchaea group</taxon>
        <taxon>Methanomicrobia</taxon>
        <taxon>Methanomicrobiales</taxon>
        <taxon>Methanospirillaceae</taxon>
        <taxon>Methanospirillum</taxon>
    </lineage>
</organism>
<evidence type="ECO:0000256" key="1">
    <source>
        <dbReference type="ARBA" id="ARBA00007118"/>
    </source>
</evidence>
<dbReference type="SUPFAM" id="SSF55469">
    <property type="entry name" value="FMN-dependent nitroreductase-like"/>
    <property type="match status" value="1"/>
</dbReference>
<dbReference type="CDD" id="cd02062">
    <property type="entry name" value="Nitro_FMN_reductase"/>
    <property type="match status" value="1"/>
</dbReference>
<dbReference type="eggNOG" id="arCOG00288">
    <property type="taxonomic scope" value="Archaea"/>
</dbReference>